<dbReference type="Proteomes" id="UP000635606">
    <property type="component" value="Unassembled WGS sequence"/>
</dbReference>
<evidence type="ECO:0000313" key="3">
    <source>
        <dbReference type="EMBL" id="GIJ66670.1"/>
    </source>
</evidence>
<dbReference type="InterPro" id="IPR005123">
    <property type="entry name" value="Oxoglu/Fe-dep_dioxygenase_dom"/>
</dbReference>
<keyword evidence="1" id="KW-0408">Iron</keyword>
<dbReference type="PROSITE" id="PS51471">
    <property type="entry name" value="FE2OG_OXY"/>
    <property type="match status" value="1"/>
</dbReference>
<dbReference type="Pfam" id="PF05721">
    <property type="entry name" value="PhyH"/>
    <property type="match status" value="1"/>
</dbReference>
<evidence type="ECO:0000259" key="2">
    <source>
        <dbReference type="PROSITE" id="PS51471"/>
    </source>
</evidence>
<reference evidence="3" key="1">
    <citation type="submission" date="2021-01" db="EMBL/GenBank/DDBJ databases">
        <title>Whole genome shotgun sequence of Virgisporangium ochraceum NBRC 16418.</title>
        <authorList>
            <person name="Komaki H."/>
            <person name="Tamura T."/>
        </authorList>
    </citation>
    <scope>NUCLEOTIDE SEQUENCE</scope>
    <source>
        <strain evidence="3">NBRC 16418</strain>
    </source>
</reference>
<dbReference type="GO" id="GO:0046872">
    <property type="term" value="F:metal ion binding"/>
    <property type="evidence" value="ECO:0007669"/>
    <property type="project" value="UniProtKB-KW"/>
</dbReference>
<dbReference type="InterPro" id="IPR008775">
    <property type="entry name" value="Phytyl_CoA_dOase-like"/>
</dbReference>
<proteinExistence type="inferred from homology"/>
<dbReference type="AlphaFoldDB" id="A0A8J4E8Z8"/>
<keyword evidence="1" id="KW-0479">Metal-binding</keyword>
<evidence type="ECO:0000313" key="4">
    <source>
        <dbReference type="Proteomes" id="UP000635606"/>
    </source>
</evidence>
<dbReference type="SUPFAM" id="SSF51197">
    <property type="entry name" value="Clavaminate synthase-like"/>
    <property type="match status" value="1"/>
</dbReference>
<dbReference type="EMBL" id="BOPH01000020">
    <property type="protein sequence ID" value="GIJ66670.1"/>
    <property type="molecule type" value="Genomic_DNA"/>
</dbReference>
<organism evidence="3 4">
    <name type="scientific">Virgisporangium ochraceum</name>
    <dbReference type="NCBI Taxonomy" id="65505"/>
    <lineage>
        <taxon>Bacteria</taxon>
        <taxon>Bacillati</taxon>
        <taxon>Actinomycetota</taxon>
        <taxon>Actinomycetes</taxon>
        <taxon>Micromonosporales</taxon>
        <taxon>Micromonosporaceae</taxon>
        <taxon>Virgisporangium</taxon>
    </lineage>
</organism>
<keyword evidence="3" id="KW-0223">Dioxygenase</keyword>
<feature type="domain" description="Fe2OG dioxygenase" evidence="2">
    <location>
        <begin position="92"/>
        <end position="242"/>
    </location>
</feature>
<comment type="caution">
    <text evidence="3">The sequence shown here is derived from an EMBL/GenBank/DDBJ whole genome shotgun (WGS) entry which is preliminary data.</text>
</comment>
<accession>A0A8J4E8Z8</accession>
<keyword evidence="1" id="KW-0560">Oxidoreductase</keyword>
<evidence type="ECO:0000256" key="1">
    <source>
        <dbReference type="RuleBase" id="RU003682"/>
    </source>
</evidence>
<keyword evidence="4" id="KW-1185">Reference proteome</keyword>
<dbReference type="RefSeq" id="WP_203926642.1">
    <property type="nucleotide sequence ID" value="NZ_BOPH01000020.1"/>
</dbReference>
<name>A0A8J4E8Z8_9ACTN</name>
<dbReference type="Gene3D" id="2.60.120.620">
    <property type="entry name" value="q2cbj1_9rhob like domain"/>
    <property type="match status" value="1"/>
</dbReference>
<protein>
    <submittedName>
        <fullName evidence="3">Phytanoyl-CoA dioxygenase</fullName>
    </submittedName>
</protein>
<dbReference type="GO" id="GO:0016706">
    <property type="term" value="F:2-oxoglutarate-dependent dioxygenase activity"/>
    <property type="evidence" value="ECO:0007669"/>
    <property type="project" value="UniProtKB-ARBA"/>
</dbReference>
<comment type="similarity">
    <text evidence="1">Belongs to the iron/ascorbate-dependent oxidoreductase family.</text>
</comment>
<sequence length="242" mass="26128">MLTLSQREEFERHGVVRLPGAVPGESVAAMHDGFWKFLSAERGIDPHRPETWPPGTPRRLQALRRSGTFAAMASDDVRAALDDLFGAGGWQPPDRWGLPLLTFPDPDTRWSAPTAGWHLDSFGPDHDLPGVTVFVFLAPVAEHGGGTAVLTGSHRLVNGHIAATGTWRPADVRTALADAHPWLRDLWAGRPVAADAGPGVALRELTGDAGDAVLMHPRTLHAAAPNTATRPRMMLVEIIRRA</sequence>
<gene>
    <name evidence="3" type="ORF">Voc01_015870</name>
</gene>